<accession>A0AAC8YI20</accession>
<sequence>MNKTDVTRIAAAINQLRPDWGAPELRSFIWKNLAARPTEDVMVALALVALDTDTRTPARVLASGPWWQATRPAGDPGVPQPAAKDATNRCKICGHTRAGHDHLAAITDDHHPWTTPEQWRAVPVHQPPDPRQTHKTGPLAGRQPEPEHTPTPGPENVSERHTA</sequence>
<evidence type="ECO:0000313" key="5">
    <source>
        <dbReference type="Proteomes" id="UP000178666"/>
    </source>
</evidence>
<dbReference type="RefSeq" id="WP_062820307.1">
    <property type="nucleotide sequence ID" value="NZ_CP014352.1"/>
</dbReference>
<protein>
    <submittedName>
        <fullName evidence="2">Uncharacterized protein</fullName>
    </submittedName>
</protein>
<name>A0AAC8YI20_9ACTN</name>
<evidence type="ECO:0000313" key="4">
    <source>
        <dbReference type="Proteomes" id="UP000075221"/>
    </source>
</evidence>
<feature type="region of interest" description="Disordered" evidence="1">
    <location>
        <begin position="120"/>
        <end position="163"/>
    </location>
</feature>
<gene>
    <name evidence="3" type="ORF">A8L58_15870</name>
    <name evidence="2" type="ORF">AXH35_14415</name>
</gene>
<proteinExistence type="predicted"/>
<evidence type="ECO:0000313" key="3">
    <source>
        <dbReference type="EMBL" id="AOZ47914.1"/>
    </source>
</evidence>
<dbReference type="EMBL" id="CP014352">
    <property type="protein sequence ID" value="AMS06467.1"/>
    <property type="molecule type" value="Genomic_DNA"/>
</dbReference>
<organism evidence="2 4">
    <name type="scientific">Acidipropionibacterium acidipropionici</name>
    <dbReference type="NCBI Taxonomy" id="1748"/>
    <lineage>
        <taxon>Bacteria</taxon>
        <taxon>Bacillati</taxon>
        <taxon>Actinomycetota</taxon>
        <taxon>Actinomycetes</taxon>
        <taxon>Propionibacteriales</taxon>
        <taxon>Propionibacteriaceae</taxon>
        <taxon>Acidipropionibacterium</taxon>
    </lineage>
</organism>
<dbReference type="Proteomes" id="UP000178666">
    <property type="component" value="Chromosome"/>
</dbReference>
<reference evidence="2 4" key="2">
    <citation type="submission" date="2016-02" db="EMBL/GenBank/DDBJ databases">
        <title>Complete Genome Sequence of Propionibacterium acidipropionici ATCC 55737.</title>
        <authorList>
            <person name="Luna Flores C.H."/>
            <person name="Nielsen L.K."/>
            <person name="Marcellin E."/>
        </authorList>
    </citation>
    <scope>NUCLEOTIDE SEQUENCE [LARGE SCALE GENOMIC DNA]</scope>
    <source>
        <strain evidence="2 4">ATCC 55737</strain>
    </source>
</reference>
<dbReference type="AlphaFoldDB" id="A0AAC8YI20"/>
<dbReference type="EMBL" id="CP015970">
    <property type="protein sequence ID" value="AOZ47914.1"/>
    <property type="molecule type" value="Genomic_DNA"/>
</dbReference>
<evidence type="ECO:0000256" key="1">
    <source>
        <dbReference type="SAM" id="MobiDB-lite"/>
    </source>
</evidence>
<keyword evidence="5" id="KW-1185">Reference proteome</keyword>
<evidence type="ECO:0000313" key="2">
    <source>
        <dbReference type="EMBL" id="AMS06467.1"/>
    </source>
</evidence>
<reference evidence="3 5" key="1">
    <citation type="journal article" date="2016" name="Plant Dis.">
        <title>Improved production of propionic acid using genome shuffling.</title>
        <authorList>
            <person name="Luna-Flores C.H."/>
            <person name="Palfreyman R.W."/>
            <person name="Kromer J.O."/>
            <person name="Nielsen L.K."/>
            <person name="Marcellin E."/>
        </authorList>
    </citation>
    <scope>NUCLEOTIDE SEQUENCE [LARGE SCALE GENOMIC DNA]</scope>
    <source>
        <strain evidence="3 5">F3E8</strain>
    </source>
</reference>
<dbReference type="Proteomes" id="UP000075221">
    <property type="component" value="Chromosome"/>
</dbReference>